<evidence type="ECO:0000313" key="3">
    <source>
        <dbReference type="Proteomes" id="UP001066276"/>
    </source>
</evidence>
<proteinExistence type="predicted"/>
<feature type="region of interest" description="Disordered" evidence="1">
    <location>
        <begin position="1"/>
        <end position="33"/>
    </location>
</feature>
<comment type="caution">
    <text evidence="2">The sequence shown here is derived from an EMBL/GenBank/DDBJ whole genome shotgun (WGS) entry which is preliminary data.</text>
</comment>
<dbReference type="AlphaFoldDB" id="A0AAV7VSL9"/>
<evidence type="ECO:0000256" key="1">
    <source>
        <dbReference type="SAM" id="MobiDB-lite"/>
    </source>
</evidence>
<reference evidence="2" key="1">
    <citation type="journal article" date="2022" name="bioRxiv">
        <title>Sequencing and chromosome-scale assembly of the giantPleurodeles waltlgenome.</title>
        <authorList>
            <person name="Brown T."/>
            <person name="Elewa A."/>
            <person name="Iarovenko S."/>
            <person name="Subramanian E."/>
            <person name="Araus A.J."/>
            <person name="Petzold A."/>
            <person name="Susuki M."/>
            <person name="Suzuki K.-i.T."/>
            <person name="Hayashi T."/>
            <person name="Toyoda A."/>
            <person name="Oliveira C."/>
            <person name="Osipova E."/>
            <person name="Leigh N.D."/>
            <person name="Simon A."/>
            <person name="Yun M.H."/>
        </authorList>
    </citation>
    <scope>NUCLEOTIDE SEQUENCE</scope>
    <source>
        <strain evidence="2">20211129_DDA</strain>
        <tissue evidence="2">Liver</tissue>
    </source>
</reference>
<accession>A0AAV7VSL9</accession>
<keyword evidence="3" id="KW-1185">Reference proteome</keyword>
<organism evidence="2 3">
    <name type="scientific">Pleurodeles waltl</name>
    <name type="common">Iberian ribbed newt</name>
    <dbReference type="NCBI Taxonomy" id="8319"/>
    <lineage>
        <taxon>Eukaryota</taxon>
        <taxon>Metazoa</taxon>
        <taxon>Chordata</taxon>
        <taxon>Craniata</taxon>
        <taxon>Vertebrata</taxon>
        <taxon>Euteleostomi</taxon>
        <taxon>Amphibia</taxon>
        <taxon>Batrachia</taxon>
        <taxon>Caudata</taxon>
        <taxon>Salamandroidea</taxon>
        <taxon>Salamandridae</taxon>
        <taxon>Pleurodelinae</taxon>
        <taxon>Pleurodeles</taxon>
    </lineage>
</organism>
<protein>
    <submittedName>
        <fullName evidence="2">Uncharacterized protein</fullName>
    </submittedName>
</protein>
<evidence type="ECO:0000313" key="2">
    <source>
        <dbReference type="EMBL" id="KAJ1203684.1"/>
    </source>
</evidence>
<feature type="compositionally biased region" description="Polar residues" evidence="1">
    <location>
        <begin position="1"/>
        <end position="16"/>
    </location>
</feature>
<gene>
    <name evidence="2" type="ORF">NDU88_007468</name>
</gene>
<dbReference type="Proteomes" id="UP001066276">
    <property type="component" value="Chromosome 2_1"/>
</dbReference>
<sequence>MTQENTENFPQRNVPTCKNPPLSLKKNVASRPAPSNSLIQQRTLAGEAGILPLGLSVLSVVVVVSRCDQCSASAMEDQPLAALSIKNLELHRPAIHISALLPKKKVNNT</sequence>
<name>A0AAV7VSL9_PLEWA</name>
<dbReference type="EMBL" id="JANPWB010000003">
    <property type="protein sequence ID" value="KAJ1203684.1"/>
    <property type="molecule type" value="Genomic_DNA"/>
</dbReference>